<sequence length="207" mass="23663">NVLNRVISHLVYTTALVTLTKYKMIIAGQLFTFAMIILICEPTRNSAVDVPDISKFYNKSDLIWTLFTTLETTKICKVDYVNDTTASYADFLRVDSLNSIKHEENLRGTFIKMDTTRSSVTYNGMDVRVKDGDYESTEELLHVFGHYKCGIFSVRLRTRIGTFLDIRVKNSEIHSANTECQNKFQELTKGVNTSEIYHGSCQQTRSN</sequence>
<dbReference type="Gene3D" id="2.40.128.20">
    <property type="match status" value="1"/>
</dbReference>
<proteinExistence type="evidence at transcript level"/>
<reference evidence="1" key="1">
    <citation type="submission" date="2012-11" db="EMBL/GenBank/DDBJ databases">
        <authorList>
            <person name="Lucero-Rivera Y.E."/>
            <person name="Tovar-Ramirez D."/>
        </authorList>
    </citation>
    <scope>NUCLEOTIDE SEQUENCE</scope>
    <source>
        <tissue evidence="1">Salivary gland</tissue>
    </source>
</reference>
<evidence type="ECO:0000313" key="1">
    <source>
        <dbReference type="EMBL" id="JAA62855.1"/>
    </source>
</evidence>
<protein>
    <submittedName>
        <fullName evidence="1">Putative group i salivary lipocalin</fullName>
    </submittedName>
</protein>
<dbReference type="AlphaFoldDB" id="L7MFT4"/>
<reference evidence="1" key="2">
    <citation type="journal article" date="2015" name="J. Proteomics">
        <title>Sexual differences in the sialomes of the zebra tick, Rhipicephalus pulchellus.</title>
        <authorList>
            <person name="Tan A.W."/>
            <person name="Francischetti I.M."/>
            <person name="Slovak M."/>
            <person name="Kini R.M."/>
            <person name="Ribeiro J.M."/>
        </authorList>
    </citation>
    <scope>NUCLEOTIDE SEQUENCE</scope>
    <source>
        <tissue evidence="1">Salivary gland</tissue>
    </source>
</reference>
<name>L7MFT4_RHIPC</name>
<accession>L7MFT4</accession>
<feature type="non-terminal residue" evidence="1">
    <location>
        <position position="1"/>
    </location>
</feature>
<dbReference type="EMBL" id="GACK01002179">
    <property type="protein sequence ID" value="JAA62855.1"/>
    <property type="molecule type" value="mRNA"/>
</dbReference>
<dbReference type="InterPro" id="IPR012674">
    <property type="entry name" value="Calycin"/>
</dbReference>
<organism evidence="1">
    <name type="scientific">Rhipicephalus pulchellus</name>
    <name type="common">Yellow backed tick</name>
    <name type="synonym">Dermacentor pulchellus</name>
    <dbReference type="NCBI Taxonomy" id="72859"/>
    <lineage>
        <taxon>Eukaryota</taxon>
        <taxon>Metazoa</taxon>
        <taxon>Ecdysozoa</taxon>
        <taxon>Arthropoda</taxon>
        <taxon>Chelicerata</taxon>
        <taxon>Arachnida</taxon>
        <taxon>Acari</taxon>
        <taxon>Parasitiformes</taxon>
        <taxon>Ixodida</taxon>
        <taxon>Ixodoidea</taxon>
        <taxon>Ixodidae</taxon>
        <taxon>Rhipicephalinae</taxon>
        <taxon>Rhipicephalus</taxon>
        <taxon>Rhipicephalus</taxon>
    </lineage>
</organism>